<dbReference type="InterPro" id="IPR017856">
    <property type="entry name" value="Integrase-like_N"/>
</dbReference>
<evidence type="ECO:0000313" key="9">
    <source>
        <dbReference type="EMBL" id="KPL91787.1"/>
    </source>
</evidence>
<organism evidence="9 10">
    <name type="scientific">Levilinea saccharolytica</name>
    <dbReference type="NCBI Taxonomy" id="229921"/>
    <lineage>
        <taxon>Bacteria</taxon>
        <taxon>Bacillati</taxon>
        <taxon>Chloroflexota</taxon>
        <taxon>Anaerolineae</taxon>
        <taxon>Anaerolineales</taxon>
        <taxon>Anaerolineaceae</taxon>
        <taxon>Levilinea</taxon>
    </lineage>
</organism>
<dbReference type="GO" id="GO:0005829">
    <property type="term" value="C:cytosol"/>
    <property type="evidence" value="ECO:0007669"/>
    <property type="project" value="TreeGrafter"/>
</dbReference>
<dbReference type="Pfam" id="PF01709">
    <property type="entry name" value="Transcrip_reg"/>
    <property type="match status" value="1"/>
</dbReference>
<accession>A0A0P6Z346</accession>
<evidence type="ECO:0000256" key="5">
    <source>
        <dbReference type="ARBA" id="ARBA00023163"/>
    </source>
</evidence>
<reference evidence="9 10" key="1">
    <citation type="submission" date="2015-07" db="EMBL/GenBank/DDBJ databases">
        <title>Genome sequence of Levilinea saccharolytica DSM 16555.</title>
        <authorList>
            <person name="Hemp J."/>
            <person name="Ward L.M."/>
            <person name="Pace L.A."/>
            <person name="Fischer W.W."/>
        </authorList>
    </citation>
    <scope>NUCLEOTIDE SEQUENCE [LARGE SCALE GENOMIC DNA]</scope>
    <source>
        <strain evidence="9 10">KIBI-1</strain>
    </source>
</reference>
<dbReference type="InterPro" id="IPR029072">
    <property type="entry name" value="YebC-like"/>
</dbReference>
<proteinExistence type="inferred from homology"/>
<keyword evidence="4 6" id="KW-0238">DNA-binding</keyword>
<dbReference type="Pfam" id="PF20772">
    <property type="entry name" value="TACO1_YebC_N"/>
    <property type="match status" value="1"/>
</dbReference>
<dbReference type="STRING" id="229921.ADN01_00445"/>
<evidence type="ECO:0000259" key="8">
    <source>
        <dbReference type="Pfam" id="PF20772"/>
    </source>
</evidence>
<dbReference type="Gene3D" id="1.10.10.200">
    <property type="match status" value="1"/>
</dbReference>
<dbReference type="NCBIfam" id="NF001030">
    <property type="entry name" value="PRK00110.1"/>
    <property type="match status" value="1"/>
</dbReference>
<keyword evidence="10" id="KW-1185">Reference proteome</keyword>
<dbReference type="NCBIfam" id="TIGR01033">
    <property type="entry name" value="YebC/PmpR family DNA-binding transcriptional regulator"/>
    <property type="match status" value="1"/>
</dbReference>
<dbReference type="FunFam" id="1.10.10.200:FF:000002">
    <property type="entry name" value="Probable transcriptional regulatory protein CLM62_37755"/>
    <property type="match status" value="1"/>
</dbReference>
<dbReference type="OrthoDB" id="9781053at2"/>
<evidence type="ECO:0000256" key="2">
    <source>
        <dbReference type="ARBA" id="ARBA00022490"/>
    </source>
</evidence>
<dbReference type="RefSeq" id="WP_062418007.1">
    <property type="nucleotide sequence ID" value="NZ_DF967974.1"/>
</dbReference>
<comment type="similarity">
    <text evidence="1 6">Belongs to the TACO1 family.</text>
</comment>
<dbReference type="GO" id="GO:0006355">
    <property type="term" value="P:regulation of DNA-templated transcription"/>
    <property type="evidence" value="ECO:0007669"/>
    <property type="project" value="UniProtKB-UniRule"/>
</dbReference>
<evidence type="ECO:0000256" key="3">
    <source>
        <dbReference type="ARBA" id="ARBA00023015"/>
    </source>
</evidence>
<gene>
    <name evidence="9" type="ORF">ADN01_00445</name>
</gene>
<dbReference type="AlphaFoldDB" id="A0A0P6Z346"/>
<dbReference type="NCBIfam" id="NF009044">
    <property type="entry name" value="PRK12378.1"/>
    <property type="match status" value="1"/>
</dbReference>
<dbReference type="EMBL" id="LGCM01000002">
    <property type="protein sequence ID" value="KPL91787.1"/>
    <property type="molecule type" value="Genomic_DNA"/>
</dbReference>
<dbReference type="PANTHER" id="PTHR12532:SF6">
    <property type="entry name" value="TRANSCRIPTIONAL REGULATORY PROTEIN YEBC-RELATED"/>
    <property type="match status" value="1"/>
</dbReference>
<comment type="subcellular location">
    <subcellularLocation>
        <location evidence="6">Cytoplasm</location>
    </subcellularLocation>
</comment>
<dbReference type="GO" id="GO:0003677">
    <property type="term" value="F:DNA binding"/>
    <property type="evidence" value="ECO:0007669"/>
    <property type="project" value="UniProtKB-UniRule"/>
</dbReference>
<dbReference type="InterPro" id="IPR002876">
    <property type="entry name" value="Transcrip_reg_TACO1-like"/>
</dbReference>
<evidence type="ECO:0000256" key="6">
    <source>
        <dbReference type="HAMAP-Rule" id="MF_00693"/>
    </source>
</evidence>
<dbReference type="PATRIC" id="fig|229921.5.peg.3454"/>
<dbReference type="HAMAP" id="MF_00693">
    <property type="entry name" value="Transcrip_reg_TACO1"/>
    <property type="match status" value="1"/>
</dbReference>
<dbReference type="Gene3D" id="3.30.70.980">
    <property type="match status" value="2"/>
</dbReference>
<keyword evidence="2 6" id="KW-0963">Cytoplasm</keyword>
<comment type="caution">
    <text evidence="9">The sequence shown here is derived from an EMBL/GenBank/DDBJ whole genome shotgun (WGS) entry which is preliminary data.</text>
</comment>
<dbReference type="InterPro" id="IPR049083">
    <property type="entry name" value="TACO1_YebC_N"/>
</dbReference>
<name>A0A0P6Z346_9CHLR</name>
<protein>
    <recommendedName>
        <fullName evidence="6">Probable transcriptional regulatory protein ADN01_00445</fullName>
    </recommendedName>
</protein>
<evidence type="ECO:0000259" key="7">
    <source>
        <dbReference type="Pfam" id="PF01709"/>
    </source>
</evidence>
<evidence type="ECO:0000256" key="4">
    <source>
        <dbReference type="ARBA" id="ARBA00023125"/>
    </source>
</evidence>
<keyword evidence="3 6" id="KW-0805">Transcription regulation</keyword>
<dbReference type="Proteomes" id="UP000050501">
    <property type="component" value="Unassembled WGS sequence"/>
</dbReference>
<feature type="domain" description="TACO1/YebC-like second and third" evidence="7">
    <location>
        <begin position="83"/>
        <end position="237"/>
    </location>
</feature>
<evidence type="ECO:0000256" key="1">
    <source>
        <dbReference type="ARBA" id="ARBA00008724"/>
    </source>
</evidence>
<feature type="domain" description="TACO1/YebC-like N-terminal" evidence="8">
    <location>
        <begin position="5"/>
        <end position="76"/>
    </location>
</feature>
<dbReference type="SUPFAM" id="SSF75625">
    <property type="entry name" value="YebC-like"/>
    <property type="match status" value="1"/>
</dbReference>
<dbReference type="InterPro" id="IPR048300">
    <property type="entry name" value="TACO1_YebC-like_2nd/3rd_dom"/>
</dbReference>
<sequence>MSGHSKWATIKRKKGATDAKRGAVFTRLTREIVMAAREGGGDAESNFRLRLAVDRARSQNMPKENIERAIKRGTGESKEGNTFEEVFYEGYAPHAVALMIQCLTENRNRTVADVRHILSRSGGNLGEGGSVAWQFKRIAYFSLPAAGLDFDKIFELAVEGGADDVTSDDESIEIFAPVESFKTISDVLHKAKIQPEEAELRMIPTQEMELDVEKTLQVLRTVEALEELDDVTNVYSSLRISEEAMAALESE</sequence>
<evidence type="ECO:0000313" key="10">
    <source>
        <dbReference type="Proteomes" id="UP000050501"/>
    </source>
</evidence>
<dbReference type="PANTHER" id="PTHR12532">
    <property type="entry name" value="TRANSLATIONAL ACTIVATOR OF CYTOCHROME C OXIDASE 1"/>
    <property type="match status" value="1"/>
</dbReference>
<dbReference type="InterPro" id="IPR026564">
    <property type="entry name" value="Transcrip_reg_TACO1-like_dom3"/>
</dbReference>
<keyword evidence="5 6" id="KW-0804">Transcription</keyword>